<evidence type="ECO:0000313" key="3">
    <source>
        <dbReference type="Proteomes" id="UP000183461"/>
    </source>
</evidence>
<sequence length="250" mass="27271">MHIKHYTNTGASHLYSFSFKKGSDNTISKITAQEIRKEMQGNYGAFLAAAAVAGAIIVFCTVFCGTQLGWTHIFAIIGAVLSAVSIALCVIALVKLISIKNAPLFRKYGTAEMIAHNINDGLSKPRFVSQMNGAPFGILISDKCIVNGGNFKDYLELKEIKRIEPSTVPDSATFLIKGNVMDTVVSTVAVNAVSRMYRKSQGITGDNRYDVLFVTDMSGKTHEYSVYRADMTEVLNVLVQLVPNAQFAVK</sequence>
<gene>
    <name evidence="2" type="ORF">SAMN02910280_0129</name>
</gene>
<dbReference type="Proteomes" id="UP000183461">
    <property type="component" value="Unassembled WGS sequence"/>
</dbReference>
<evidence type="ECO:0000313" key="2">
    <source>
        <dbReference type="EMBL" id="SFW50688.1"/>
    </source>
</evidence>
<name>A0A1K1PSQ2_RUMFL</name>
<feature type="transmembrane region" description="Helical" evidence="1">
    <location>
        <begin position="74"/>
        <end position="97"/>
    </location>
</feature>
<dbReference type="AlphaFoldDB" id="A0A1K1PSQ2"/>
<keyword evidence="1" id="KW-0472">Membrane</keyword>
<accession>A0A1K1PSQ2</accession>
<keyword evidence="1" id="KW-1133">Transmembrane helix</keyword>
<feature type="transmembrane region" description="Helical" evidence="1">
    <location>
        <begin position="43"/>
        <end position="68"/>
    </location>
</feature>
<keyword evidence="1" id="KW-0812">Transmembrane</keyword>
<reference evidence="3" key="1">
    <citation type="submission" date="2016-11" db="EMBL/GenBank/DDBJ databases">
        <authorList>
            <person name="Varghese N."/>
            <person name="Submissions S."/>
        </authorList>
    </citation>
    <scope>NUCLEOTIDE SEQUENCE [LARGE SCALE GENOMIC DNA]</scope>
    <source>
        <strain evidence="3">YL228</strain>
    </source>
</reference>
<dbReference type="RefSeq" id="WP_143186604.1">
    <property type="nucleotide sequence ID" value="NZ_FPIP01000010.1"/>
</dbReference>
<protein>
    <submittedName>
        <fullName evidence="2">Uncharacterized protein</fullName>
    </submittedName>
</protein>
<dbReference type="EMBL" id="FPIP01000010">
    <property type="protein sequence ID" value="SFW50688.1"/>
    <property type="molecule type" value="Genomic_DNA"/>
</dbReference>
<proteinExistence type="predicted"/>
<evidence type="ECO:0000256" key="1">
    <source>
        <dbReference type="SAM" id="Phobius"/>
    </source>
</evidence>
<organism evidence="2 3">
    <name type="scientific">Ruminococcus flavefaciens</name>
    <dbReference type="NCBI Taxonomy" id="1265"/>
    <lineage>
        <taxon>Bacteria</taxon>
        <taxon>Bacillati</taxon>
        <taxon>Bacillota</taxon>
        <taxon>Clostridia</taxon>
        <taxon>Eubacteriales</taxon>
        <taxon>Oscillospiraceae</taxon>
        <taxon>Ruminococcus</taxon>
    </lineage>
</organism>